<accession>A0A2I2FZ56</accession>
<dbReference type="EMBL" id="MSFO01000007">
    <property type="protein sequence ID" value="PLB45922.1"/>
    <property type="molecule type" value="Genomic_DNA"/>
</dbReference>
<dbReference type="OrthoDB" id="4481863at2759"/>
<name>A0A2I2FZ56_9EURO</name>
<feature type="signal peptide" evidence="1">
    <location>
        <begin position="1"/>
        <end position="20"/>
    </location>
</feature>
<evidence type="ECO:0000313" key="3">
    <source>
        <dbReference type="Proteomes" id="UP000234275"/>
    </source>
</evidence>
<protein>
    <submittedName>
        <fullName evidence="2">Uncharacterized protein</fullName>
    </submittedName>
</protein>
<reference evidence="2 3" key="1">
    <citation type="submission" date="2016-12" db="EMBL/GenBank/DDBJ databases">
        <title>The genomes of Aspergillus section Nigri reveals drivers in fungal speciation.</title>
        <authorList>
            <consortium name="DOE Joint Genome Institute"/>
            <person name="Vesth T.C."/>
            <person name="Nybo J."/>
            <person name="Theobald S."/>
            <person name="Brandl J."/>
            <person name="Frisvad J.C."/>
            <person name="Nielsen K.F."/>
            <person name="Lyhne E.K."/>
            <person name="Kogle M.E."/>
            <person name="Kuo A."/>
            <person name="Riley R."/>
            <person name="Clum A."/>
            <person name="Nolan M."/>
            <person name="Lipzen A."/>
            <person name="Salamov A."/>
            <person name="Henrissat B."/>
            <person name="Wiebenga A."/>
            <person name="De Vries R.P."/>
            <person name="Grigoriev I.V."/>
            <person name="Mortensen U.H."/>
            <person name="Andersen M.R."/>
            <person name="Baker S.E."/>
        </authorList>
    </citation>
    <scope>NUCLEOTIDE SEQUENCE [LARGE SCALE GENOMIC DNA]</scope>
    <source>
        <strain evidence="2 3">IBT 23096</strain>
    </source>
</reference>
<keyword evidence="1" id="KW-0732">Signal</keyword>
<dbReference type="AlphaFoldDB" id="A0A2I2FZ56"/>
<dbReference type="VEuPathDB" id="FungiDB:P170DRAFT_478854"/>
<evidence type="ECO:0000313" key="2">
    <source>
        <dbReference type="EMBL" id="PLB45922.1"/>
    </source>
</evidence>
<organism evidence="2 3">
    <name type="scientific">Aspergillus steynii IBT 23096</name>
    <dbReference type="NCBI Taxonomy" id="1392250"/>
    <lineage>
        <taxon>Eukaryota</taxon>
        <taxon>Fungi</taxon>
        <taxon>Dikarya</taxon>
        <taxon>Ascomycota</taxon>
        <taxon>Pezizomycotina</taxon>
        <taxon>Eurotiomycetes</taxon>
        <taxon>Eurotiomycetidae</taxon>
        <taxon>Eurotiales</taxon>
        <taxon>Aspergillaceae</taxon>
        <taxon>Aspergillus</taxon>
        <taxon>Aspergillus subgen. Circumdati</taxon>
    </lineage>
</organism>
<keyword evidence="3" id="KW-1185">Reference proteome</keyword>
<dbReference type="GeneID" id="36561297"/>
<dbReference type="Proteomes" id="UP000234275">
    <property type="component" value="Unassembled WGS sequence"/>
</dbReference>
<dbReference type="RefSeq" id="XP_024701224.1">
    <property type="nucleotide sequence ID" value="XM_024853599.1"/>
</dbReference>
<comment type="caution">
    <text evidence="2">The sequence shown here is derived from an EMBL/GenBank/DDBJ whole genome shotgun (WGS) entry which is preliminary data.</text>
</comment>
<sequence length="130" mass="14027">MKPNYAISSVLLSFLQTIGATPLNTQQQQHKPNALWEFNIFQNKQCTGEMTTFSGNGSTVCRGAILNGGGLAYIPGGFAQPLCTVTLFQDDSCARNQTVGVFGDSDSEACRIPHTESSVGTEIRSYIVRC</sequence>
<gene>
    <name evidence="2" type="ORF">P170DRAFT_478854</name>
</gene>
<feature type="chain" id="PRO_5014169840" evidence="1">
    <location>
        <begin position="21"/>
        <end position="130"/>
    </location>
</feature>
<evidence type="ECO:0000256" key="1">
    <source>
        <dbReference type="SAM" id="SignalP"/>
    </source>
</evidence>
<proteinExistence type="predicted"/>